<dbReference type="Proteomes" id="UP000010467">
    <property type="component" value="Chromosome"/>
</dbReference>
<sequence>MRKPVLGGDTITNAELLDLEYQALETQRLLRRHEPLPDDAEHRIQQSILRALYPIELDPDQHERIQQHFSSWAAETGLTPYDLIALLLAMRSHRLDQLSIEPEFGLAMQALLLARIKRIAELQMQEVERQRRLAEAQHNNGEVRQWRTSPGYLPTRLQAKPPYVGLGVPMRNLPSHVRAQFQQKRDRQIVHDLLRELMSNENVREEEADALSMHLGLWALRNADTNDAVNTAKRHLRVIRETASLREQHQVQALRTNSDPEYPESPFSHPLPKKKEEPS</sequence>
<dbReference type="AlphaFoldDB" id="L0A2G3"/>
<feature type="region of interest" description="Disordered" evidence="2">
    <location>
        <begin position="247"/>
        <end position="279"/>
    </location>
</feature>
<dbReference type="KEGG" id="dpd:Deipe_1657"/>
<dbReference type="STRING" id="937777.Deipe_1657"/>
<dbReference type="PATRIC" id="fig|937777.3.peg.1655"/>
<organism evidence="3 4">
    <name type="scientific">Deinococcus peraridilitoris (strain DSM 19664 / LMG 22246 / CIP 109416 / KR-200)</name>
    <dbReference type="NCBI Taxonomy" id="937777"/>
    <lineage>
        <taxon>Bacteria</taxon>
        <taxon>Thermotogati</taxon>
        <taxon>Deinococcota</taxon>
        <taxon>Deinococci</taxon>
        <taxon>Deinococcales</taxon>
        <taxon>Deinococcaceae</taxon>
        <taxon>Deinococcus</taxon>
    </lineage>
</organism>
<keyword evidence="4" id="KW-1185">Reference proteome</keyword>
<dbReference type="EMBL" id="CP003382">
    <property type="protein sequence ID" value="AFZ67190.1"/>
    <property type="molecule type" value="Genomic_DNA"/>
</dbReference>
<feature type="coiled-coil region" evidence="1">
    <location>
        <begin position="117"/>
        <end position="144"/>
    </location>
</feature>
<reference evidence="4" key="1">
    <citation type="submission" date="2012-03" db="EMBL/GenBank/DDBJ databases">
        <title>Complete sequence of chromosome of Deinococcus peraridilitoris DSM 19664.</title>
        <authorList>
            <person name="Lucas S."/>
            <person name="Copeland A."/>
            <person name="Lapidus A."/>
            <person name="Glavina del Rio T."/>
            <person name="Dalin E."/>
            <person name="Tice H."/>
            <person name="Bruce D."/>
            <person name="Goodwin L."/>
            <person name="Pitluck S."/>
            <person name="Peters L."/>
            <person name="Mikhailova N."/>
            <person name="Lu M."/>
            <person name="Kyrpides N."/>
            <person name="Mavromatis K."/>
            <person name="Ivanova N."/>
            <person name="Brettin T."/>
            <person name="Detter J.C."/>
            <person name="Han C."/>
            <person name="Larimer F."/>
            <person name="Land M."/>
            <person name="Hauser L."/>
            <person name="Markowitz V."/>
            <person name="Cheng J.-F."/>
            <person name="Hugenholtz P."/>
            <person name="Woyke T."/>
            <person name="Wu D."/>
            <person name="Pukall R."/>
            <person name="Steenblock K."/>
            <person name="Brambilla E."/>
            <person name="Klenk H.-P."/>
            <person name="Eisen J.A."/>
        </authorList>
    </citation>
    <scope>NUCLEOTIDE SEQUENCE [LARGE SCALE GENOMIC DNA]</scope>
    <source>
        <strain evidence="4">DSM 19664 / LMG 22246 / CIP 109416 / KR-200</strain>
    </source>
</reference>
<gene>
    <name evidence="3" type="ordered locus">Deipe_1657</name>
</gene>
<keyword evidence="1" id="KW-0175">Coiled coil</keyword>
<dbReference type="HOGENOM" id="CLU_996479_0_0_0"/>
<evidence type="ECO:0000256" key="1">
    <source>
        <dbReference type="SAM" id="Coils"/>
    </source>
</evidence>
<evidence type="ECO:0000256" key="2">
    <source>
        <dbReference type="SAM" id="MobiDB-lite"/>
    </source>
</evidence>
<dbReference type="RefSeq" id="WP_015235498.1">
    <property type="nucleotide sequence ID" value="NC_019793.1"/>
</dbReference>
<evidence type="ECO:0000313" key="3">
    <source>
        <dbReference type="EMBL" id="AFZ67190.1"/>
    </source>
</evidence>
<name>L0A2G3_DEIPD</name>
<evidence type="ECO:0000313" key="4">
    <source>
        <dbReference type="Proteomes" id="UP000010467"/>
    </source>
</evidence>
<proteinExistence type="predicted"/>
<feature type="compositionally biased region" description="Polar residues" evidence="2">
    <location>
        <begin position="250"/>
        <end position="259"/>
    </location>
</feature>
<accession>L0A2G3</accession>
<protein>
    <submittedName>
        <fullName evidence="3">Uncharacterized protein</fullName>
    </submittedName>
</protein>